<evidence type="ECO:0000256" key="9">
    <source>
        <dbReference type="PIRSR" id="PIRSR623088-3"/>
    </source>
</evidence>
<feature type="binding site" evidence="9">
    <location>
        <position position="482"/>
    </location>
    <ligand>
        <name>Zn(2+)</name>
        <dbReference type="ChEBI" id="CHEBI:29105"/>
        <label>1</label>
    </ligand>
</feature>
<evidence type="ECO:0000256" key="5">
    <source>
        <dbReference type="ARBA" id="ARBA00022989"/>
    </source>
</evidence>
<feature type="transmembrane region" description="Helical" evidence="11">
    <location>
        <begin position="690"/>
        <end position="707"/>
    </location>
</feature>
<comment type="similarity">
    <text evidence="10">Belongs to the cyclic nucleotide phosphodiesterase family.</text>
</comment>
<name>G0QM75_ICHMU</name>
<dbReference type="PROSITE" id="PS51845">
    <property type="entry name" value="PDEASE_I_2"/>
    <property type="match status" value="1"/>
</dbReference>
<dbReference type="PROSITE" id="PS00126">
    <property type="entry name" value="PDEASE_I_1"/>
    <property type="match status" value="1"/>
</dbReference>
<dbReference type="OMA" id="RDMVIQM"/>
<dbReference type="GO" id="GO:0007165">
    <property type="term" value="P:signal transduction"/>
    <property type="evidence" value="ECO:0007669"/>
    <property type="project" value="InterPro"/>
</dbReference>
<evidence type="ECO:0000256" key="6">
    <source>
        <dbReference type="ARBA" id="ARBA00023136"/>
    </source>
</evidence>
<feature type="binding site" evidence="8">
    <location>
        <position position="643"/>
    </location>
    <ligand>
        <name>AMP</name>
        <dbReference type="ChEBI" id="CHEBI:456215"/>
    </ligand>
</feature>
<dbReference type="GO" id="GO:0046872">
    <property type="term" value="F:metal ion binding"/>
    <property type="evidence" value="ECO:0007669"/>
    <property type="project" value="UniProtKB-KW"/>
</dbReference>
<dbReference type="InterPro" id="IPR023088">
    <property type="entry name" value="PDEase"/>
</dbReference>
<dbReference type="InterPro" id="IPR036971">
    <property type="entry name" value="PDEase_catalytic_dom_sf"/>
</dbReference>
<evidence type="ECO:0000313" key="13">
    <source>
        <dbReference type="EMBL" id="EGR33678.1"/>
    </source>
</evidence>
<dbReference type="EC" id="3.1.4.-" evidence="10"/>
<dbReference type="Gene3D" id="1.20.120.350">
    <property type="entry name" value="Voltage-gated potassium channels. Chain C"/>
    <property type="match status" value="1"/>
</dbReference>
<dbReference type="Gene3D" id="1.10.1300.10">
    <property type="entry name" value="3'5'-cyclic nucleotide phosphodiesterase, catalytic domain"/>
    <property type="match status" value="1"/>
</dbReference>
<feature type="transmembrane region" description="Helical" evidence="11">
    <location>
        <begin position="141"/>
        <end position="162"/>
    </location>
</feature>
<feature type="domain" description="PDEase" evidence="12">
    <location>
        <begin position="364"/>
        <end position="686"/>
    </location>
</feature>
<evidence type="ECO:0000256" key="7">
    <source>
        <dbReference type="PIRSR" id="PIRSR623088-1"/>
    </source>
</evidence>
<protein>
    <recommendedName>
        <fullName evidence="10">Phosphodiesterase</fullName>
        <ecNumber evidence="10">3.1.4.-</ecNumber>
    </recommendedName>
</protein>
<feature type="binding site" evidence="9">
    <location>
        <position position="443"/>
    </location>
    <ligand>
        <name>Zn(2+)</name>
        <dbReference type="ChEBI" id="CHEBI:29105"/>
        <label>1</label>
    </ligand>
</feature>
<dbReference type="FunCoup" id="G0QM75">
    <property type="interactions" value="27"/>
</dbReference>
<evidence type="ECO:0000259" key="12">
    <source>
        <dbReference type="PROSITE" id="PS51845"/>
    </source>
</evidence>
<dbReference type="InterPro" id="IPR027359">
    <property type="entry name" value="Volt_channel_dom_sf"/>
</dbReference>
<dbReference type="OrthoDB" id="342865at2759"/>
<evidence type="ECO:0000256" key="1">
    <source>
        <dbReference type="ARBA" id="ARBA00004141"/>
    </source>
</evidence>
<accession>G0QM75</accession>
<feature type="transmembrane region" description="Helical" evidence="11">
    <location>
        <begin position="213"/>
        <end position="232"/>
    </location>
</feature>
<dbReference type="SUPFAM" id="SSF81324">
    <property type="entry name" value="Voltage-gated potassium channels"/>
    <property type="match status" value="1"/>
</dbReference>
<keyword evidence="4 10" id="KW-0378">Hydrolase</keyword>
<dbReference type="InterPro" id="IPR003607">
    <property type="entry name" value="HD/PDEase_dom"/>
</dbReference>
<feature type="binding site" evidence="9">
    <location>
        <position position="592"/>
    </location>
    <ligand>
        <name>Zn(2+)</name>
        <dbReference type="ChEBI" id="CHEBI:29105"/>
        <label>1</label>
    </ligand>
</feature>
<dbReference type="InterPro" id="IPR023174">
    <property type="entry name" value="PDEase_CS"/>
</dbReference>
<reference evidence="13 14" key="1">
    <citation type="submission" date="2011-07" db="EMBL/GenBank/DDBJ databases">
        <authorList>
            <person name="Coyne R."/>
            <person name="Brami D."/>
            <person name="Johnson J."/>
            <person name="Hostetler J."/>
            <person name="Hannick L."/>
            <person name="Clark T."/>
            <person name="Cassidy-Hanley D."/>
            <person name="Inman J."/>
        </authorList>
    </citation>
    <scope>NUCLEOTIDE SEQUENCE [LARGE SCALE GENOMIC DNA]</scope>
    <source>
        <strain evidence="13 14">G5</strain>
    </source>
</reference>
<evidence type="ECO:0000256" key="10">
    <source>
        <dbReference type="RuleBase" id="RU363067"/>
    </source>
</evidence>
<feature type="binding site" evidence="8">
    <location>
        <position position="592"/>
    </location>
    <ligand>
        <name>AMP</name>
        <dbReference type="ChEBI" id="CHEBI:456215"/>
    </ligand>
</feature>
<feature type="transmembrane region" description="Helical" evidence="11">
    <location>
        <begin position="105"/>
        <end position="120"/>
    </location>
</feature>
<dbReference type="eggNOG" id="KOG3688">
    <property type="taxonomic scope" value="Eukaryota"/>
</dbReference>
<dbReference type="SUPFAM" id="SSF109604">
    <property type="entry name" value="HD-domain/PDEase-like"/>
    <property type="match status" value="1"/>
</dbReference>
<dbReference type="PRINTS" id="PR00387">
    <property type="entry name" value="PDIESTERASE1"/>
</dbReference>
<feature type="binding site" evidence="8">
    <location>
        <position position="482"/>
    </location>
    <ligand>
        <name>AMP</name>
        <dbReference type="ChEBI" id="CHEBI:456215"/>
    </ligand>
</feature>
<sequence>MYINKLLYLIQECIYIKINIEKLINKKIFQKQKEIGNNQTQQLQKIIRNKKQIKKQFKQNHYLFIQQFQKNIYKDRFKIIIIDLIAIRFYKQIRQFSIQKKANKYQIYIYLYICLVYLNIQKQSVISVCRRKIKNAMKSKFIQYLVVLLIFLYTTLIFTNIALDDLIEDKDKSSQITKQLHYIELIILSIFFIEIILNSYSSGLKHYFSNKSLFLDFLIIIISIILVIIDISTSNNSFSSVATIIRGIFRFLRIFLLIRKFQTFKKIKVSSTINTPAERILEIMSEFKEYFDSINIIQDIQWTMDIIASNKLFDPLMLDENNNEQVIEWVNFGKVQTNSQEKQIQLRNEEVKLNVNQQAKYLVLKRQIPVNVLNEFQKIDELYFDCFKLEQISKGDETSYLLIYLFIKYDLIQELQVELSSFKQFALSIQNGYNNNPYHYKLHAFDVLQTLHFFMRKCNFCDLSKTTKLEQIAMYIAAAAHDYDHPGYNNVFLINTNNILALRYNDLSVLENYHTSCLFSLILNNKQNIFIHLKNDEFKQFRELVISMILATDMSKHFTDISKLKSRLSSQDFEIDNKDKKICMENLLHASDVSNPIKEWKTCFQWTSKVMMEFWNQGDQEKLLRLPVSYLCDKYTTNVSKSQHGFIDFVVKPLYEVVVVFLPELQFYLINLEKNRQKWTELLPKYDQELSIVQILYIFLYLIIIQINQLKIMKKIKIEYIITNKQFNILLYI</sequence>
<dbReference type="Pfam" id="PF00520">
    <property type="entry name" value="Ion_trans"/>
    <property type="match status" value="1"/>
</dbReference>
<gene>
    <name evidence="13" type="ORF">IMG5_045930</name>
</gene>
<dbReference type="RefSeq" id="XP_004037664.1">
    <property type="nucleotide sequence ID" value="XM_004037616.1"/>
</dbReference>
<keyword evidence="6 11" id="KW-0472">Membrane</keyword>
<dbReference type="CDD" id="cd00077">
    <property type="entry name" value="HDc"/>
    <property type="match status" value="1"/>
</dbReference>
<feature type="binding site" evidence="8">
    <location>
        <begin position="439"/>
        <end position="443"/>
    </location>
    <ligand>
        <name>AMP</name>
        <dbReference type="ChEBI" id="CHEBI:456215"/>
    </ligand>
</feature>
<dbReference type="GeneID" id="14909859"/>
<comment type="subcellular location">
    <subcellularLocation>
        <location evidence="1">Membrane</location>
        <topology evidence="1">Multi-pass membrane protein</topology>
    </subcellularLocation>
</comment>
<dbReference type="AlphaFoldDB" id="G0QM75"/>
<dbReference type="STRING" id="857967.G0QM75"/>
<evidence type="ECO:0000313" key="14">
    <source>
        <dbReference type="Proteomes" id="UP000008983"/>
    </source>
</evidence>
<proteinExistence type="inferred from homology"/>
<evidence type="ECO:0000256" key="8">
    <source>
        <dbReference type="PIRSR" id="PIRSR623088-2"/>
    </source>
</evidence>
<keyword evidence="3 9" id="KW-0479">Metal-binding</keyword>
<evidence type="ECO:0000256" key="2">
    <source>
        <dbReference type="ARBA" id="ARBA00022692"/>
    </source>
</evidence>
<dbReference type="GO" id="GO:0016020">
    <property type="term" value="C:membrane"/>
    <property type="evidence" value="ECO:0007669"/>
    <property type="project" value="UniProtKB-SubCell"/>
</dbReference>
<dbReference type="Pfam" id="PF00233">
    <property type="entry name" value="PDEase_I"/>
    <property type="match status" value="1"/>
</dbReference>
<organism evidence="13 14">
    <name type="scientific">Ichthyophthirius multifiliis</name>
    <name type="common">White spot disease agent</name>
    <name type="synonym">Ich</name>
    <dbReference type="NCBI Taxonomy" id="5932"/>
    <lineage>
        <taxon>Eukaryota</taxon>
        <taxon>Sar</taxon>
        <taxon>Alveolata</taxon>
        <taxon>Ciliophora</taxon>
        <taxon>Intramacronucleata</taxon>
        <taxon>Oligohymenophorea</taxon>
        <taxon>Hymenostomatida</taxon>
        <taxon>Ophryoglenina</taxon>
        <taxon>Ichthyophthirius</taxon>
    </lineage>
</organism>
<dbReference type="GO" id="GO:0005216">
    <property type="term" value="F:monoatomic ion channel activity"/>
    <property type="evidence" value="ECO:0007669"/>
    <property type="project" value="InterPro"/>
</dbReference>
<keyword evidence="14" id="KW-1185">Reference proteome</keyword>
<feature type="binding site" evidence="9">
    <location>
        <position position="481"/>
    </location>
    <ligand>
        <name>Zn(2+)</name>
        <dbReference type="ChEBI" id="CHEBI:29105"/>
        <label>1</label>
    </ligand>
</feature>
<comment type="cofactor">
    <cofactor evidence="10">
        <name>a divalent metal cation</name>
        <dbReference type="ChEBI" id="CHEBI:60240"/>
    </cofactor>
    <text evidence="10">Binds 2 divalent metal cations per subunit. Site 1 may preferentially bind zinc ions, while site 2 has a preference for magnesium and/or manganese ions.</text>
</comment>
<dbReference type="InterPro" id="IPR002073">
    <property type="entry name" value="PDEase_catalytic_dom"/>
</dbReference>
<feature type="active site" description="Proton donor" evidence="7">
    <location>
        <position position="439"/>
    </location>
</feature>
<dbReference type="InterPro" id="IPR005821">
    <property type="entry name" value="Ion_trans_dom"/>
</dbReference>
<dbReference type="InParanoid" id="G0QM75"/>
<evidence type="ECO:0000256" key="4">
    <source>
        <dbReference type="ARBA" id="ARBA00022801"/>
    </source>
</evidence>
<keyword evidence="2 11" id="KW-0812">Transmembrane</keyword>
<dbReference type="EMBL" id="GL983406">
    <property type="protein sequence ID" value="EGR33678.1"/>
    <property type="molecule type" value="Genomic_DNA"/>
</dbReference>
<dbReference type="PANTHER" id="PTHR11347">
    <property type="entry name" value="CYCLIC NUCLEOTIDE PHOSPHODIESTERASE"/>
    <property type="match status" value="1"/>
</dbReference>
<dbReference type="GO" id="GO:0004114">
    <property type="term" value="F:3',5'-cyclic-nucleotide phosphodiesterase activity"/>
    <property type="evidence" value="ECO:0007669"/>
    <property type="project" value="InterPro"/>
</dbReference>
<keyword evidence="5 11" id="KW-1133">Transmembrane helix</keyword>
<evidence type="ECO:0000256" key="3">
    <source>
        <dbReference type="ARBA" id="ARBA00022723"/>
    </source>
</evidence>
<feature type="transmembrane region" description="Helical" evidence="11">
    <location>
        <begin position="182"/>
        <end position="201"/>
    </location>
</feature>
<evidence type="ECO:0000256" key="11">
    <source>
        <dbReference type="SAM" id="Phobius"/>
    </source>
</evidence>
<feature type="binding site" evidence="9">
    <location>
        <position position="482"/>
    </location>
    <ligand>
        <name>Zn(2+)</name>
        <dbReference type="ChEBI" id="CHEBI:29105"/>
        <label>2</label>
    </ligand>
</feature>
<dbReference type="Proteomes" id="UP000008983">
    <property type="component" value="Unassembled WGS sequence"/>
</dbReference>